<feature type="modified residue" description="Phosphohistidine" evidence="2">
    <location>
        <position position="63"/>
    </location>
</feature>
<dbReference type="Proteomes" id="UP000231658">
    <property type="component" value="Unassembled WGS sequence"/>
</dbReference>
<keyword evidence="2" id="KW-0597">Phosphoprotein</keyword>
<dbReference type="SMART" id="SM00073">
    <property type="entry name" value="HPT"/>
    <property type="match status" value="1"/>
</dbReference>
<dbReference type="RefSeq" id="WP_069185588.1">
    <property type="nucleotide sequence ID" value="NZ_FLYE01000001.1"/>
</dbReference>
<protein>
    <recommendedName>
        <fullName evidence="3">HPt domain-containing protein</fullName>
    </recommendedName>
</protein>
<dbReference type="InterPro" id="IPR008207">
    <property type="entry name" value="Sig_transdc_His_kin_Hpt_dom"/>
</dbReference>
<evidence type="ECO:0000313" key="4">
    <source>
        <dbReference type="EMBL" id="SCA54849.1"/>
    </source>
</evidence>
<dbReference type="GO" id="GO:0004672">
    <property type="term" value="F:protein kinase activity"/>
    <property type="evidence" value="ECO:0007669"/>
    <property type="project" value="UniProtKB-ARBA"/>
</dbReference>
<dbReference type="STRING" id="1867952.MTBPR1_10096"/>
<evidence type="ECO:0000259" key="3">
    <source>
        <dbReference type="PROSITE" id="PS50894"/>
    </source>
</evidence>
<reference evidence="4 5" key="1">
    <citation type="submission" date="2016-07" db="EMBL/GenBank/DDBJ databases">
        <authorList>
            <person name="Lefevre C.T."/>
        </authorList>
    </citation>
    <scope>NUCLEOTIDE SEQUENCE [LARGE SCALE GENOMIC DNA]</scope>
    <source>
        <strain evidence="4">PR1</strain>
    </source>
</reference>
<name>A0A1C3RC43_9PROT</name>
<dbReference type="GO" id="GO:0000160">
    <property type="term" value="P:phosphorelay signal transduction system"/>
    <property type="evidence" value="ECO:0007669"/>
    <property type="project" value="UniProtKB-KW"/>
</dbReference>
<dbReference type="Pfam" id="PF01627">
    <property type="entry name" value="Hpt"/>
    <property type="match status" value="1"/>
</dbReference>
<dbReference type="Gene3D" id="1.20.120.160">
    <property type="entry name" value="HPT domain"/>
    <property type="match status" value="1"/>
</dbReference>
<dbReference type="InterPro" id="IPR036641">
    <property type="entry name" value="HPT_dom_sf"/>
</dbReference>
<dbReference type="SUPFAM" id="SSF52172">
    <property type="entry name" value="CheY-like"/>
    <property type="match status" value="1"/>
</dbReference>
<dbReference type="SUPFAM" id="SSF47226">
    <property type="entry name" value="Histidine-containing phosphotransfer domain, HPT domain"/>
    <property type="match status" value="1"/>
</dbReference>
<gene>
    <name evidence="4" type="ORF">MTBPR1_10096</name>
</gene>
<evidence type="ECO:0000313" key="5">
    <source>
        <dbReference type="Proteomes" id="UP000231658"/>
    </source>
</evidence>
<accession>A0A1C3RC43</accession>
<keyword evidence="5" id="KW-1185">Reference proteome</keyword>
<dbReference type="PROSITE" id="PS50894">
    <property type="entry name" value="HPT"/>
    <property type="match status" value="1"/>
</dbReference>
<dbReference type="Gene3D" id="3.40.50.2300">
    <property type="match status" value="1"/>
</dbReference>
<proteinExistence type="predicted"/>
<evidence type="ECO:0000256" key="1">
    <source>
        <dbReference type="ARBA" id="ARBA00023012"/>
    </source>
</evidence>
<evidence type="ECO:0000256" key="2">
    <source>
        <dbReference type="PROSITE-ProRule" id="PRU00110"/>
    </source>
</evidence>
<dbReference type="CDD" id="cd00088">
    <property type="entry name" value="HPT"/>
    <property type="match status" value="1"/>
</dbReference>
<feature type="domain" description="HPt" evidence="3">
    <location>
        <begin position="7"/>
        <end position="116"/>
    </location>
</feature>
<dbReference type="InterPro" id="IPR011006">
    <property type="entry name" value="CheY-like_superfamily"/>
</dbReference>
<dbReference type="AlphaFoldDB" id="A0A1C3RC43"/>
<dbReference type="OrthoDB" id="8439620at2"/>
<keyword evidence="1" id="KW-0902">Two-component regulatory system</keyword>
<organism evidence="4 5">
    <name type="scientific">Candidatus Terasakiella magnetica</name>
    <dbReference type="NCBI Taxonomy" id="1867952"/>
    <lineage>
        <taxon>Bacteria</taxon>
        <taxon>Pseudomonadati</taxon>
        <taxon>Pseudomonadota</taxon>
        <taxon>Alphaproteobacteria</taxon>
        <taxon>Rhodospirillales</taxon>
        <taxon>Terasakiellaceae</taxon>
        <taxon>Terasakiella</taxon>
    </lineage>
</organism>
<dbReference type="EMBL" id="FLYE01000001">
    <property type="protein sequence ID" value="SCA54849.1"/>
    <property type="molecule type" value="Genomic_DNA"/>
</dbReference>
<sequence>MEKIPDMSEILAQMNEKFIETAHEKLTRLNEILELIAAMNDTDFQMDSQMDSAVYEEFHREIHSLKGMGGTFQMPLVTQLCHRFEDYLENSTHLSSEQVDDAYKYVDRLSDLIESDEAQDTSKVDYWLGNLPQKDTSKPDSVKDSSAQVLIIGNNVELIAEIAPSFEENGFSVLSTISAFKGYKTAIQKKPEIIVVSQELEEMDGAELVRSLDSMRQMSKVKIALICPDRRAALSENLQGVHLLSEKNASIDVMNFIAVAVTA</sequence>